<evidence type="ECO:0000313" key="2">
    <source>
        <dbReference type="EMBL" id="PLB44145.1"/>
    </source>
</evidence>
<dbReference type="Proteomes" id="UP000234275">
    <property type="component" value="Unassembled WGS sequence"/>
</dbReference>
<organism evidence="2 3">
    <name type="scientific">Aspergillus steynii IBT 23096</name>
    <dbReference type="NCBI Taxonomy" id="1392250"/>
    <lineage>
        <taxon>Eukaryota</taxon>
        <taxon>Fungi</taxon>
        <taxon>Dikarya</taxon>
        <taxon>Ascomycota</taxon>
        <taxon>Pezizomycotina</taxon>
        <taxon>Eurotiomycetes</taxon>
        <taxon>Eurotiomycetidae</taxon>
        <taxon>Eurotiales</taxon>
        <taxon>Aspergillaceae</taxon>
        <taxon>Aspergillus</taxon>
        <taxon>Aspergillus subgen. Circumdati</taxon>
    </lineage>
</organism>
<evidence type="ECO:0000313" key="3">
    <source>
        <dbReference type="Proteomes" id="UP000234275"/>
    </source>
</evidence>
<keyword evidence="1" id="KW-0472">Membrane</keyword>
<dbReference type="InterPro" id="IPR022185">
    <property type="entry name" value="DUF3712"/>
</dbReference>
<name>A0A2I2FU28_9EURO</name>
<dbReference type="EMBL" id="MSFO01000009">
    <property type="protein sequence ID" value="PLB44145.1"/>
    <property type="molecule type" value="Genomic_DNA"/>
</dbReference>
<sequence length="405" mass="44011">MAVGDAYRSSQRVLGANRGDMGSVDGAKGAEAKKEFLDGSSEHVETVNEKEKLSKRQKAKRHFRRFWCCYLMAAIIFLAIFLPVLFLVIIPAIAQRIVNDTDLPVYSAEILNPKPDRFTFSLNTALDIPAGLSVRTDPLSLRLFNRAVKPVVPYLRVGLQSYNLKGHTKMHVTQHDTIVENEDEWVKALTQAVYSKRFTLSAKGSTTAHLGALKAGLTLDKDIALDGLDQLSGFSIDAARLVLPAEEDGTNLRGKAVLPNHSVVTFALGNVTLNLQSQDLILGEALIQNVILKPGNNTVALSGRIDLRKVLQNLSEIVAAQREALSGGEIELSATGNKTMYDGQHIPYFERVLNNLTLTARVPIMRVLMDTLQGLGSASGNGSVWERIQSLGNGGGDLTGLLDGL</sequence>
<dbReference type="AlphaFoldDB" id="A0A2I2FU28"/>
<protein>
    <submittedName>
        <fullName evidence="2">Uncharacterized protein</fullName>
    </submittedName>
</protein>
<dbReference type="VEuPathDB" id="FungiDB:P170DRAFT_416578"/>
<keyword evidence="1" id="KW-0812">Transmembrane</keyword>
<dbReference type="GO" id="GO:0000329">
    <property type="term" value="C:fungal-type vacuole membrane"/>
    <property type="evidence" value="ECO:0007669"/>
    <property type="project" value="InterPro"/>
</dbReference>
<keyword evidence="3" id="KW-1185">Reference proteome</keyword>
<proteinExistence type="predicted"/>
<dbReference type="RefSeq" id="XP_024699447.1">
    <property type="nucleotide sequence ID" value="XM_024847129.1"/>
</dbReference>
<dbReference type="GeneID" id="36554828"/>
<dbReference type="PANTHER" id="PTHR35895">
    <property type="entry name" value="CHROMOSOME 16, WHOLE GENOME SHOTGUN SEQUENCE"/>
    <property type="match status" value="1"/>
</dbReference>
<keyword evidence="1" id="KW-1133">Transmembrane helix</keyword>
<feature type="transmembrane region" description="Helical" evidence="1">
    <location>
        <begin position="66"/>
        <end position="94"/>
    </location>
</feature>
<dbReference type="InterPro" id="IPR046368">
    <property type="entry name" value="Tag1"/>
</dbReference>
<evidence type="ECO:0000256" key="1">
    <source>
        <dbReference type="SAM" id="Phobius"/>
    </source>
</evidence>
<dbReference type="PANTHER" id="PTHR35895:SF2">
    <property type="match status" value="1"/>
</dbReference>
<dbReference type="Pfam" id="PF12505">
    <property type="entry name" value="DUF3712"/>
    <property type="match status" value="1"/>
</dbReference>
<accession>A0A2I2FU28</accession>
<comment type="caution">
    <text evidence="2">The sequence shown here is derived from an EMBL/GenBank/DDBJ whole genome shotgun (WGS) entry which is preliminary data.</text>
</comment>
<reference evidence="2 3" key="1">
    <citation type="submission" date="2016-12" db="EMBL/GenBank/DDBJ databases">
        <title>The genomes of Aspergillus section Nigri reveals drivers in fungal speciation.</title>
        <authorList>
            <consortium name="DOE Joint Genome Institute"/>
            <person name="Vesth T.C."/>
            <person name="Nybo J."/>
            <person name="Theobald S."/>
            <person name="Brandl J."/>
            <person name="Frisvad J.C."/>
            <person name="Nielsen K.F."/>
            <person name="Lyhne E.K."/>
            <person name="Kogle M.E."/>
            <person name="Kuo A."/>
            <person name="Riley R."/>
            <person name="Clum A."/>
            <person name="Nolan M."/>
            <person name="Lipzen A."/>
            <person name="Salamov A."/>
            <person name="Henrissat B."/>
            <person name="Wiebenga A."/>
            <person name="De Vries R.P."/>
            <person name="Grigoriev I.V."/>
            <person name="Mortensen U.H."/>
            <person name="Andersen M.R."/>
            <person name="Baker S.E."/>
        </authorList>
    </citation>
    <scope>NUCLEOTIDE SEQUENCE [LARGE SCALE GENOMIC DNA]</scope>
    <source>
        <strain evidence="2 3">IBT 23096</strain>
    </source>
</reference>
<gene>
    <name evidence="2" type="ORF">P170DRAFT_416578</name>
</gene>
<dbReference type="STRING" id="1392250.A0A2I2FU28"/>
<dbReference type="OrthoDB" id="10039566at2759"/>